<proteinExistence type="predicted"/>
<protein>
    <submittedName>
        <fullName evidence="1">YdjY domain-containing protein</fullName>
    </submittedName>
</protein>
<organism evidence="1 2">
    <name type="scientific">Brachyspira innocens</name>
    <dbReference type="NCBI Taxonomy" id="13264"/>
    <lineage>
        <taxon>Bacteria</taxon>
        <taxon>Pseudomonadati</taxon>
        <taxon>Spirochaetota</taxon>
        <taxon>Spirochaetia</taxon>
        <taxon>Brachyspirales</taxon>
        <taxon>Brachyspiraceae</taxon>
        <taxon>Brachyspira</taxon>
    </lineage>
</organism>
<dbReference type="Proteomes" id="UP001175147">
    <property type="component" value="Unassembled WGS sequence"/>
</dbReference>
<accession>A0ABT8YY00</accession>
<dbReference type="NCBIfam" id="NF040466">
    <property type="entry name" value="ydjY_domain"/>
    <property type="match status" value="1"/>
</dbReference>
<dbReference type="PROSITE" id="PS51257">
    <property type="entry name" value="PROKAR_LIPOPROTEIN"/>
    <property type="match status" value="1"/>
</dbReference>
<dbReference type="RefSeq" id="WP_304384148.1">
    <property type="nucleotide sequence ID" value="NZ_JAUPBL010000003.1"/>
</dbReference>
<reference evidence="1" key="1">
    <citation type="submission" date="2023-07" db="EMBL/GenBank/DDBJ databases">
        <title>Mucosal microbiota of week-old chicken and adult hens.</title>
        <authorList>
            <person name="Volf J."/>
            <person name="Karasova D."/>
            <person name="Crhanova M."/>
            <person name="Faldynova M."/>
            <person name="Prikrylova H."/>
            <person name="Zeman M."/>
            <person name="Babak V."/>
            <person name="Rajova J."/>
            <person name="Rychlik I."/>
        </authorList>
    </citation>
    <scope>NUCLEOTIDE SEQUENCE</scope>
    <source>
        <strain evidence="1">ET902</strain>
    </source>
</reference>
<keyword evidence="2" id="KW-1185">Reference proteome</keyword>
<sequence>MNKKIIIILLSAFMFSSCGSKQSEESNKSASENSQLTNSMGSVILRDENAVPVVIDNDNKEVIIEATVNGKYFNTPSRHHGIVFKGGKYGDRAVLIGLTDEREVYQALIDIGASAGNNLKLEDYGKVSEYVDGQKLDVFVTWDGLDKEIPFSEVIKSSEERPIDVRFGGNFEAAKANRTGCILCLDSCPIAITSDAAFATAELDSKKIDKYIREDVLPADGSKVYVIFRIAE</sequence>
<name>A0ABT8YY00_9SPIR</name>
<dbReference type="InterPro" id="IPR047750">
    <property type="entry name" value="YdjY-like"/>
</dbReference>
<evidence type="ECO:0000313" key="1">
    <source>
        <dbReference type="EMBL" id="MDO7020756.1"/>
    </source>
</evidence>
<dbReference type="EMBL" id="JAUPBM010000098">
    <property type="protein sequence ID" value="MDO7020756.1"/>
    <property type="molecule type" value="Genomic_DNA"/>
</dbReference>
<evidence type="ECO:0000313" key="2">
    <source>
        <dbReference type="Proteomes" id="UP001175147"/>
    </source>
</evidence>
<gene>
    <name evidence="1" type="ORF">Q5M86_08210</name>
</gene>
<comment type="caution">
    <text evidence="1">The sequence shown here is derived from an EMBL/GenBank/DDBJ whole genome shotgun (WGS) entry which is preliminary data.</text>
</comment>